<protein>
    <submittedName>
        <fullName evidence="2">Uncharacterized protein</fullName>
    </submittedName>
</protein>
<dbReference type="Proteomes" id="UP001360953">
    <property type="component" value="Unassembled WGS sequence"/>
</dbReference>
<evidence type="ECO:0000313" key="3">
    <source>
        <dbReference type="Proteomes" id="UP001360953"/>
    </source>
</evidence>
<feature type="compositionally biased region" description="Basic and acidic residues" evidence="1">
    <location>
        <begin position="123"/>
        <end position="132"/>
    </location>
</feature>
<organism evidence="2 3">
    <name type="scientific">Phyllosticta citribraziliensis</name>
    <dbReference type="NCBI Taxonomy" id="989973"/>
    <lineage>
        <taxon>Eukaryota</taxon>
        <taxon>Fungi</taxon>
        <taxon>Dikarya</taxon>
        <taxon>Ascomycota</taxon>
        <taxon>Pezizomycotina</taxon>
        <taxon>Dothideomycetes</taxon>
        <taxon>Dothideomycetes incertae sedis</taxon>
        <taxon>Botryosphaeriales</taxon>
        <taxon>Phyllostictaceae</taxon>
        <taxon>Phyllosticta</taxon>
    </lineage>
</organism>
<reference evidence="2 3" key="1">
    <citation type="submission" date="2024-04" db="EMBL/GenBank/DDBJ databases">
        <title>Phyllosticta paracitricarpa is synonymous to the EU quarantine fungus P. citricarpa based on phylogenomic analyses.</title>
        <authorList>
            <consortium name="Lawrence Berkeley National Laboratory"/>
            <person name="Van ingen-buijs V.A."/>
            <person name="Van westerhoven A.C."/>
            <person name="Haridas S."/>
            <person name="Skiadas P."/>
            <person name="Martin F."/>
            <person name="Groenewald J.Z."/>
            <person name="Crous P.W."/>
            <person name="Seidl M.F."/>
        </authorList>
    </citation>
    <scope>NUCLEOTIDE SEQUENCE [LARGE SCALE GENOMIC DNA]</scope>
    <source>
        <strain evidence="2 3">CPC 17464</strain>
    </source>
</reference>
<dbReference type="GeneID" id="92036356"/>
<gene>
    <name evidence="2" type="ORF">J3D65DRAFT_672106</name>
</gene>
<name>A0ABR1L529_9PEZI</name>
<keyword evidence="3" id="KW-1185">Reference proteome</keyword>
<feature type="compositionally biased region" description="Low complexity" evidence="1">
    <location>
        <begin position="1"/>
        <end position="14"/>
    </location>
</feature>
<accession>A0ABR1L529</accession>
<dbReference type="RefSeq" id="XP_066650570.1">
    <property type="nucleotide sequence ID" value="XM_066803450.1"/>
</dbReference>
<feature type="compositionally biased region" description="Pro residues" evidence="1">
    <location>
        <begin position="63"/>
        <end position="73"/>
    </location>
</feature>
<comment type="caution">
    <text evidence="2">The sequence shown here is derived from an EMBL/GenBank/DDBJ whole genome shotgun (WGS) entry which is preliminary data.</text>
</comment>
<sequence length="240" mass="26441">MSSSSTSSSSSASARPVRASVLPRARKTGQAPRPSAGSVTQPAVPSYARPTVSSVARSQPTARPQPQPQPQPKSQPQHLPARPQPRPQPRPILRRPPTPAPAPAPARRPKPRSLTRFGFLRDPPVERKHSEPEGEVSWETFASLRVEVLKREHEDPQLPGRLDAFIKKDAARVVGEAREVHEDDLEISPDPILDFSAPMAAPHPPRSVRWAPVLTRSRQFDLTEAPRMVRRAATRFSSQA</sequence>
<feature type="region of interest" description="Disordered" evidence="1">
    <location>
        <begin position="1"/>
        <end position="135"/>
    </location>
</feature>
<feature type="compositionally biased region" description="Pro residues" evidence="1">
    <location>
        <begin position="82"/>
        <end position="106"/>
    </location>
</feature>
<evidence type="ECO:0000256" key="1">
    <source>
        <dbReference type="SAM" id="MobiDB-lite"/>
    </source>
</evidence>
<evidence type="ECO:0000313" key="2">
    <source>
        <dbReference type="EMBL" id="KAK7530331.1"/>
    </source>
</evidence>
<dbReference type="EMBL" id="JBBPEH010000014">
    <property type="protein sequence ID" value="KAK7530331.1"/>
    <property type="molecule type" value="Genomic_DNA"/>
</dbReference>
<proteinExistence type="predicted"/>